<name>X1S6N6_9ZZZZ</name>
<sequence>RKVMIGYSVEKEYQGMLDAYEKAGGDRSALLTKDVAKLVIHENKVLSADGVTGIKIGATETETGVNISFLVEAGAKIQRPVHLCFGILPREGLQEIILKVNSQDNSEVNVIAHCIFPNAIKVIHKMDADIEIGNNAKFNYKETHYHGDSGGIEVIPKARVTLGEKALYENTFSLAQGCVGKLDFDYEIFCGAIGSNDGEFCRDRRCFIALVKPIY</sequence>
<reference evidence="1" key="1">
    <citation type="journal article" date="2014" name="Front. Microbiol.">
        <title>High frequency of phylogenetically diverse reductive dehalogenase-homologous genes in deep subseafloor sedimentary metagenomes.</title>
        <authorList>
            <person name="Kawai M."/>
            <person name="Futagami T."/>
            <person name="Toyoda A."/>
            <person name="Takaki Y."/>
            <person name="Nishi S."/>
            <person name="Hori S."/>
            <person name="Arai W."/>
            <person name="Tsubouchi T."/>
            <person name="Morono Y."/>
            <person name="Uchiyama I."/>
            <person name="Ito T."/>
            <person name="Fujiyama A."/>
            <person name="Inagaki F."/>
            <person name="Takami H."/>
        </authorList>
    </citation>
    <scope>NUCLEOTIDE SEQUENCE</scope>
    <source>
        <strain evidence="1">Expedition CK06-06</strain>
    </source>
</reference>
<dbReference type="SUPFAM" id="SSF101960">
    <property type="entry name" value="Stabilizer of iron transporter SufD"/>
    <property type="match status" value="1"/>
</dbReference>
<accession>X1S6N6</accession>
<dbReference type="EMBL" id="BARW01004470">
    <property type="protein sequence ID" value="GAI63449.1"/>
    <property type="molecule type" value="Genomic_DNA"/>
</dbReference>
<feature type="non-terminal residue" evidence="1">
    <location>
        <position position="1"/>
    </location>
</feature>
<proteinExistence type="predicted"/>
<evidence type="ECO:0000313" key="1">
    <source>
        <dbReference type="EMBL" id="GAI63449.1"/>
    </source>
</evidence>
<organism evidence="1">
    <name type="scientific">marine sediment metagenome</name>
    <dbReference type="NCBI Taxonomy" id="412755"/>
    <lineage>
        <taxon>unclassified sequences</taxon>
        <taxon>metagenomes</taxon>
        <taxon>ecological metagenomes</taxon>
    </lineage>
</organism>
<dbReference type="InterPro" id="IPR037284">
    <property type="entry name" value="SUF_FeS_clus_asmbl_SufBD_sf"/>
</dbReference>
<comment type="caution">
    <text evidence="1">The sequence shown here is derived from an EMBL/GenBank/DDBJ whole genome shotgun (WGS) entry which is preliminary data.</text>
</comment>
<evidence type="ECO:0008006" key="2">
    <source>
        <dbReference type="Google" id="ProtNLM"/>
    </source>
</evidence>
<gene>
    <name evidence="1" type="ORF">S12H4_10450</name>
</gene>
<protein>
    <recommendedName>
        <fullName evidence="2">SufBD protein</fullName>
    </recommendedName>
</protein>
<dbReference type="AlphaFoldDB" id="X1S6N6"/>